<dbReference type="SUPFAM" id="SSF52172">
    <property type="entry name" value="CheY-like"/>
    <property type="match status" value="1"/>
</dbReference>
<feature type="domain" description="Response regulatory" evidence="3">
    <location>
        <begin position="5"/>
        <end position="116"/>
    </location>
</feature>
<dbReference type="SMART" id="SM00448">
    <property type="entry name" value="REC"/>
    <property type="match status" value="1"/>
</dbReference>
<evidence type="ECO:0000256" key="1">
    <source>
        <dbReference type="ARBA" id="ARBA00023012"/>
    </source>
</evidence>
<dbReference type="InterPro" id="IPR001789">
    <property type="entry name" value="Sig_transdc_resp-reg_receiver"/>
</dbReference>
<dbReference type="Gene3D" id="2.40.50.1020">
    <property type="entry name" value="LytTr DNA-binding domain"/>
    <property type="match status" value="1"/>
</dbReference>
<evidence type="ECO:0000313" key="5">
    <source>
        <dbReference type="EMBL" id="TPH13380.1"/>
    </source>
</evidence>
<dbReference type="Pfam" id="PF04397">
    <property type="entry name" value="LytTR"/>
    <property type="match status" value="1"/>
</dbReference>
<organism evidence="5 6">
    <name type="scientific">Litorilituus lipolyticus</name>
    <dbReference type="NCBI Taxonomy" id="2491017"/>
    <lineage>
        <taxon>Bacteria</taxon>
        <taxon>Pseudomonadati</taxon>
        <taxon>Pseudomonadota</taxon>
        <taxon>Gammaproteobacteria</taxon>
        <taxon>Alteromonadales</taxon>
        <taxon>Colwelliaceae</taxon>
        <taxon>Litorilituus</taxon>
    </lineage>
</organism>
<evidence type="ECO:0000259" key="3">
    <source>
        <dbReference type="PROSITE" id="PS50110"/>
    </source>
</evidence>
<sequence length="244" mass="28005">MTMITAIIVEDSRLARLELKSQLEKIPYVHCVAEAENIEKALTLYQEHKPDLVFLDIDLPDGNGFDFLTQLEHAPYVIFTTAFQEYALQAFEQDAIDYLLKPYTQKRLNQACEKVKLITQRNTNQNSDLSESLMTLASQFFVKDGKQCWLIKLEQVERFESMGNYTRVYFADKKPMIYKTLAQIEARLPKDSFFRISRQNIVQLNTINNIETCSTGGLELTLNSGAIVEVSRRQSSVFKAVLAL</sequence>
<protein>
    <submittedName>
        <fullName evidence="5">Response regulator transcription factor</fullName>
    </submittedName>
</protein>
<accession>A0A502KNU1</accession>
<feature type="domain" description="HTH LytTR-type" evidence="4">
    <location>
        <begin position="140"/>
        <end position="244"/>
    </location>
</feature>
<dbReference type="InterPro" id="IPR046947">
    <property type="entry name" value="LytR-like"/>
</dbReference>
<keyword evidence="6" id="KW-1185">Reference proteome</keyword>
<evidence type="ECO:0000259" key="4">
    <source>
        <dbReference type="PROSITE" id="PS50930"/>
    </source>
</evidence>
<dbReference type="Pfam" id="PF00072">
    <property type="entry name" value="Response_reg"/>
    <property type="match status" value="1"/>
</dbReference>
<keyword evidence="1" id="KW-0902">Two-component regulatory system</keyword>
<dbReference type="PANTHER" id="PTHR37299">
    <property type="entry name" value="TRANSCRIPTIONAL REGULATOR-RELATED"/>
    <property type="match status" value="1"/>
</dbReference>
<proteinExistence type="predicted"/>
<dbReference type="EMBL" id="SAWY01000036">
    <property type="protein sequence ID" value="TPH13380.1"/>
    <property type="molecule type" value="Genomic_DNA"/>
</dbReference>
<gene>
    <name evidence="5" type="ORF">EPA86_14420</name>
</gene>
<feature type="modified residue" description="4-aspartylphosphate" evidence="2">
    <location>
        <position position="56"/>
    </location>
</feature>
<dbReference type="GO" id="GO:0003677">
    <property type="term" value="F:DNA binding"/>
    <property type="evidence" value="ECO:0007669"/>
    <property type="project" value="InterPro"/>
</dbReference>
<dbReference type="OrthoDB" id="236568at2"/>
<comment type="caution">
    <text evidence="5">The sequence shown here is derived from an EMBL/GenBank/DDBJ whole genome shotgun (WGS) entry which is preliminary data.</text>
</comment>
<dbReference type="GO" id="GO:0000156">
    <property type="term" value="F:phosphorelay response regulator activity"/>
    <property type="evidence" value="ECO:0007669"/>
    <property type="project" value="InterPro"/>
</dbReference>
<evidence type="ECO:0000256" key="2">
    <source>
        <dbReference type="PROSITE-ProRule" id="PRU00169"/>
    </source>
</evidence>
<dbReference type="InterPro" id="IPR007492">
    <property type="entry name" value="LytTR_DNA-bd_dom"/>
</dbReference>
<keyword evidence="2" id="KW-0597">Phosphoprotein</keyword>
<dbReference type="PROSITE" id="PS50110">
    <property type="entry name" value="RESPONSE_REGULATORY"/>
    <property type="match status" value="1"/>
</dbReference>
<dbReference type="Proteomes" id="UP000315303">
    <property type="component" value="Unassembled WGS sequence"/>
</dbReference>
<reference evidence="5 6" key="1">
    <citation type="submission" date="2019-01" db="EMBL/GenBank/DDBJ databases">
        <title>Litorilituus lipolytica sp. nov., isolated from intertidal sand of the Yellow Sea in China.</title>
        <authorList>
            <person name="Liu A."/>
        </authorList>
    </citation>
    <scope>NUCLEOTIDE SEQUENCE [LARGE SCALE GENOMIC DNA]</scope>
    <source>
        <strain evidence="5 6">RZ04</strain>
    </source>
</reference>
<name>A0A502KNU1_9GAMM</name>
<dbReference type="SMART" id="SM00850">
    <property type="entry name" value="LytTR"/>
    <property type="match status" value="1"/>
</dbReference>
<dbReference type="InterPro" id="IPR011006">
    <property type="entry name" value="CheY-like_superfamily"/>
</dbReference>
<dbReference type="Gene3D" id="3.40.50.2300">
    <property type="match status" value="1"/>
</dbReference>
<dbReference type="AlphaFoldDB" id="A0A502KNU1"/>
<evidence type="ECO:0000313" key="6">
    <source>
        <dbReference type="Proteomes" id="UP000315303"/>
    </source>
</evidence>
<dbReference type="PANTHER" id="PTHR37299:SF1">
    <property type="entry name" value="STAGE 0 SPORULATION PROTEIN A HOMOLOG"/>
    <property type="match status" value="1"/>
</dbReference>
<dbReference type="PROSITE" id="PS50930">
    <property type="entry name" value="HTH_LYTTR"/>
    <property type="match status" value="1"/>
</dbReference>